<organism evidence="1 2">
    <name type="scientific">Caerostris darwini</name>
    <dbReference type="NCBI Taxonomy" id="1538125"/>
    <lineage>
        <taxon>Eukaryota</taxon>
        <taxon>Metazoa</taxon>
        <taxon>Ecdysozoa</taxon>
        <taxon>Arthropoda</taxon>
        <taxon>Chelicerata</taxon>
        <taxon>Arachnida</taxon>
        <taxon>Araneae</taxon>
        <taxon>Araneomorphae</taxon>
        <taxon>Entelegynae</taxon>
        <taxon>Araneoidea</taxon>
        <taxon>Araneidae</taxon>
        <taxon>Caerostris</taxon>
    </lineage>
</organism>
<accession>A0AAV4V6S8</accession>
<reference evidence="1 2" key="1">
    <citation type="submission" date="2021-06" db="EMBL/GenBank/DDBJ databases">
        <title>Caerostris darwini draft genome.</title>
        <authorList>
            <person name="Kono N."/>
            <person name="Arakawa K."/>
        </authorList>
    </citation>
    <scope>NUCLEOTIDE SEQUENCE [LARGE SCALE GENOMIC DNA]</scope>
</reference>
<comment type="caution">
    <text evidence="1">The sequence shown here is derived from an EMBL/GenBank/DDBJ whole genome shotgun (WGS) entry which is preliminary data.</text>
</comment>
<proteinExistence type="predicted"/>
<protein>
    <submittedName>
        <fullName evidence="1">Uncharacterized protein</fullName>
    </submittedName>
</protein>
<gene>
    <name evidence="1" type="ORF">CDAR_67631</name>
</gene>
<name>A0AAV4V6S8_9ARAC</name>
<dbReference type="AlphaFoldDB" id="A0AAV4V6S8"/>
<sequence length="178" mass="20122">MEEIVSGSEKGCQNMCWGEFKYFQSGNSLIYALKSLTSILPLSYSERYTSNNIPDARREKERETPAPPNLLQIPLWIEFISFVHNISCLVITKEIVLGSEKGCQNMCWGEFNYFQSGNSLIYALKSLTSILPLSYSERDILKLLSKLFSLENSLSTFKAVITTNTTSGYDLLPFCKLA</sequence>
<keyword evidence="2" id="KW-1185">Reference proteome</keyword>
<dbReference type="EMBL" id="BPLQ01012475">
    <property type="protein sequence ID" value="GIY65816.1"/>
    <property type="molecule type" value="Genomic_DNA"/>
</dbReference>
<evidence type="ECO:0000313" key="1">
    <source>
        <dbReference type="EMBL" id="GIY65816.1"/>
    </source>
</evidence>
<evidence type="ECO:0000313" key="2">
    <source>
        <dbReference type="Proteomes" id="UP001054837"/>
    </source>
</evidence>
<dbReference type="Proteomes" id="UP001054837">
    <property type="component" value="Unassembled WGS sequence"/>
</dbReference>